<keyword evidence="2 6" id="KW-0812">Transmembrane</keyword>
<dbReference type="GO" id="GO:0005886">
    <property type="term" value="C:plasma membrane"/>
    <property type="evidence" value="ECO:0007669"/>
    <property type="project" value="TreeGrafter"/>
</dbReference>
<dbReference type="Gene3D" id="1.20.1080.10">
    <property type="entry name" value="Glycerol uptake facilitator protein"/>
    <property type="match status" value="1"/>
</dbReference>
<dbReference type="OrthoDB" id="4829at2759"/>
<gene>
    <name evidence="7" type="ORF">Ctob_003708</name>
</gene>
<reference evidence="8" key="1">
    <citation type="journal article" date="2015" name="PLoS Genet.">
        <title>Genome Sequence and Transcriptome Analyses of Chrysochromulina tobin: Metabolic Tools for Enhanced Algal Fitness in the Prominent Order Prymnesiales (Haptophyceae).</title>
        <authorList>
            <person name="Hovde B.T."/>
            <person name="Deodato C.R."/>
            <person name="Hunsperger H.M."/>
            <person name="Ryken S.A."/>
            <person name="Yost W."/>
            <person name="Jha R.K."/>
            <person name="Patterson J."/>
            <person name="Monnat R.J. Jr."/>
            <person name="Barlow S.B."/>
            <person name="Starkenburg S.R."/>
            <person name="Cattolico R.A."/>
        </authorList>
    </citation>
    <scope>NUCLEOTIDE SEQUENCE</scope>
    <source>
        <strain evidence="8">CCMP291</strain>
    </source>
</reference>
<keyword evidence="4 6" id="KW-0472">Membrane</keyword>
<dbReference type="GO" id="GO:0015707">
    <property type="term" value="P:nitrite transport"/>
    <property type="evidence" value="ECO:0007669"/>
    <property type="project" value="TreeGrafter"/>
</dbReference>
<evidence type="ECO:0000313" key="8">
    <source>
        <dbReference type="Proteomes" id="UP000037460"/>
    </source>
</evidence>
<protein>
    <submittedName>
        <fullName evidence="7">Formate nitrite transporter</fullName>
    </submittedName>
</protein>
<evidence type="ECO:0000256" key="5">
    <source>
        <dbReference type="ARBA" id="ARBA00049660"/>
    </source>
</evidence>
<accession>A0A0M0K1S7</accession>
<feature type="transmembrane region" description="Helical" evidence="6">
    <location>
        <begin position="301"/>
        <end position="320"/>
    </location>
</feature>
<evidence type="ECO:0000256" key="4">
    <source>
        <dbReference type="ARBA" id="ARBA00023136"/>
    </source>
</evidence>
<feature type="transmembrane region" description="Helical" evidence="6">
    <location>
        <begin position="100"/>
        <end position="121"/>
    </location>
</feature>
<dbReference type="PANTHER" id="PTHR30520:SF6">
    <property type="entry name" value="FORMATE_NITRATE FAMILY TRANSPORTER (EUROFUNG)"/>
    <property type="match status" value="1"/>
</dbReference>
<sequence>RSPRTLQRHTAAHRSLRASGTSFRHKPRARIALPSCMKTAAEAYHLCAERGASLCKAPSWILVLQSTLAGCYIGMGGLLSVTVAGGANQLAIDNPSLRSFIIAILFPINLVIITVTGGLLFTGATFTTPAAWLEGKANLVNVFRVIGLAWCGNMIGGILFALLVHWCGLLVETGPGTVPVATAAGKLFLSITKRKISLGWSKVVARGIGCNWLVCMAVYLASMSDDFIGKFLSVYMCISAFIACGFEHYPANAFTFPCGVIVAKETGEYDTYGNAALYGTDNAMEFDVIWNNIVPSSIGNWLPGTFIMALGLSTIFGSMFKKVDRFLNLNHCSTILHPKKADTDLESDAKSKVEVVESKVPNVISYATPTQIVVTPMRG</sequence>
<comment type="subcellular location">
    <subcellularLocation>
        <location evidence="1">Membrane</location>
        <topology evidence="1">Multi-pass membrane protein</topology>
    </subcellularLocation>
</comment>
<evidence type="ECO:0000256" key="3">
    <source>
        <dbReference type="ARBA" id="ARBA00022989"/>
    </source>
</evidence>
<feature type="transmembrane region" description="Helical" evidence="6">
    <location>
        <begin position="60"/>
        <end position="80"/>
    </location>
</feature>
<dbReference type="InterPro" id="IPR000292">
    <property type="entry name" value="For/NO2_transpt"/>
</dbReference>
<evidence type="ECO:0000256" key="2">
    <source>
        <dbReference type="ARBA" id="ARBA00022692"/>
    </source>
</evidence>
<evidence type="ECO:0000313" key="7">
    <source>
        <dbReference type="EMBL" id="KOO32765.1"/>
    </source>
</evidence>
<keyword evidence="8" id="KW-1185">Reference proteome</keyword>
<dbReference type="InterPro" id="IPR023271">
    <property type="entry name" value="Aquaporin-like"/>
</dbReference>
<proteinExistence type="inferred from homology"/>
<feature type="non-terminal residue" evidence="7">
    <location>
        <position position="1"/>
    </location>
</feature>
<dbReference type="EMBL" id="JWZX01001689">
    <property type="protein sequence ID" value="KOO32765.1"/>
    <property type="molecule type" value="Genomic_DNA"/>
</dbReference>
<evidence type="ECO:0000256" key="1">
    <source>
        <dbReference type="ARBA" id="ARBA00004141"/>
    </source>
</evidence>
<name>A0A0M0K1S7_9EUKA</name>
<dbReference type="Proteomes" id="UP000037460">
    <property type="component" value="Unassembled WGS sequence"/>
</dbReference>
<comment type="similarity">
    <text evidence="5">Belongs to the FNT transporter (TC 1.A.16) family.</text>
</comment>
<organism evidence="7 8">
    <name type="scientific">Chrysochromulina tobinii</name>
    <dbReference type="NCBI Taxonomy" id="1460289"/>
    <lineage>
        <taxon>Eukaryota</taxon>
        <taxon>Haptista</taxon>
        <taxon>Haptophyta</taxon>
        <taxon>Prymnesiophyceae</taxon>
        <taxon>Prymnesiales</taxon>
        <taxon>Chrysochromulinaceae</taxon>
        <taxon>Chrysochromulina</taxon>
    </lineage>
</organism>
<feature type="transmembrane region" description="Helical" evidence="6">
    <location>
        <begin position="142"/>
        <end position="163"/>
    </location>
</feature>
<dbReference type="PANTHER" id="PTHR30520">
    <property type="entry name" value="FORMATE TRANSPORTER-RELATED"/>
    <property type="match status" value="1"/>
</dbReference>
<dbReference type="Pfam" id="PF01226">
    <property type="entry name" value="Form_Nir_trans"/>
    <property type="match status" value="1"/>
</dbReference>
<feature type="transmembrane region" description="Helical" evidence="6">
    <location>
        <begin position="203"/>
        <end position="222"/>
    </location>
</feature>
<dbReference type="AlphaFoldDB" id="A0A0M0K1S7"/>
<comment type="caution">
    <text evidence="7">The sequence shown here is derived from an EMBL/GenBank/DDBJ whole genome shotgun (WGS) entry which is preliminary data.</text>
</comment>
<evidence type="ECO:0000256" key="6">
    <source>
        <dbReference type="SAM" id="Phobius"/>
    </source>
</evidence>
<keyword evidence="3 6" id="KW-1133">Transmembrane helix</keyword>
<dbReference type="GO" id="GO:0015513">
    <property type="term" value="F:high-affinity secondary active nitrite transmembrane transporter activity"/>
    <property type="evidence" value="ECO:0007669"/>
    <property type="project" value="TreeGrafter"/>
</dbReference>